<reference evidence="2 3" key="1">
    <citation type="submission" date="2016-10" db="EMBL/GenBank/DDBJ databases">
        <authorList>
            <person name="de Groot N.N."/>
        </authorList>
    </citation>
    <scope>NUCLEOTIDE SEQUENCE [LARGE SCALE GENOMIC DNA]</scope>
    <source>
        <strain evidence="2 3">MP1X4</strain>
    </source>
</reference>
<keyword evidence="1" id="KW-0812">Transmembrane</keyword>
<proteinExistence type="predicted"/>
<accession>A0A1H1YY54</accession>
<dbReference type="EMBL" id="LT629740">
    <property type="protein sequence ID" value="SDT25856.1"/>
    <property type="molecule type" value="Genomic_DNA"/>
</dbReference>
<protein>
    <submittedName>
        <fullName evidence="2">Uncharacterized protein</fullName>
    </submittedName>
</protein>
<keyword evidence="3" id="KW-1185">Reference proteome</keyword>
<keyword evidence="1" id="KW-0472">Membrane</keyword>
<gene>
    <name evidence="2" type="ORF">SAMN05216490_2879</name>
</gene>
<dbReference type="RefSeq" id="WP_091374044.1">
    <property type="nucleotide sequence ID" value="NZ_LT629740.1"/>
</dbReference>
<keyword evidence="1" id="KW-1133">Transmembrane helix</keyword>
<dbReference type="STRING" id="652787.SAMN05216490_2879"/>
<dbReference type="Proteomes" id="UP000199679">
    <property type="component" value="Chromosome I"/>
</dbReference>
<feature type="transmembrane region" description="Helical" evidence="1">
    <location>
        <begin position="30"/>
        <end position="47"/>
    </location>
</feature>
<organism evidence="2 3">
    <name type="scientific">Mucilaginibacter mallensis</name>
    <dbReference type="NCBI Taxonomy" id="652787"/>
    <lineage>
        <taxon>Bacteria</taxon>
        <taxon>Pseudomonadati</taxon>
        <taxon>Bacteroidota</taxon>
        <taxon>Sphingobacteriia</taxon>
        <taxon>Sphingobacteriales</taxon>
        <taxon>Sphingobacteriaceae</taxon>
        <taxon>Mucilaginibacter</taxon>
    </lineage>
</organism>
<sequence length="239" mass="27554">MEHEIIGHTKKAIKVMKSHDKPFKEKTKEIIIEILIIVFAVSFAALIERTREHYKEKAEAKEFLIGLKGDLRDEINMLQQSKKDMDSTRSNYTMVMKLKGSDVDSLENTHIKRSFNIASFNTRIVNGRYDGFKSSGKIQTIENDSLRNDILEFYQQDLPTLDFTENAFNDNQKRLTDLLINNSDVMGDKPVDIIRLLASYRGKLILQFAIGYSKSVASNYDQCLEQAKKIKAEIESEYQ</sequence>
<dbReference type="OrthoDB" id="874372at2"/>
<dbReference type="AlphaFoldDB" id="A0A1H1YY54"/>
<evidence type="ECO:0000313" key="2">
    <source>
        <dbReference type="EMBL" id="SDT25856.1"/>
    </source>
</evidence>
<name>A0A1H1YY54_MUCMA</name>
<evidence type="ECO:0000256" key="1">
    <source>
        <dbReference type="SAM" id="Phobius"/>
    </source>
</evidence>
<evidence type="ECO:0000313" key="3">
    <source>
        <dbReference type="Proteomes" id="UP000199679"/>
    </source>
</evidence>